<gene>
    <name evidence="2" type="ORF">DSTB1V02_LOCUS7992</name>
</gene>
<evidence type="ECO:0000313" key="2">
    <source>
        <dbReference type="EMBL" id="CAD7248172.1"/>
    </source>
</evidence>
<keyword evidence="3" id="KW-1185">Reference proteome</keyword>
<sequence length="200" mass="22207">MTKRTSREKVEGVEESALGCCAHREERVPGSDETAPQSSPGPPSASRLEGGHCSSLRKERTGCHPDSPAIRERPEPRPYQEIPCCPAFGPQAPFASKPGEQKGLDATQIRRRFENGRNHGRTKRFRVALLLTPRLRSQAAILLALWAVVGGTRSRGYDDARLARRSYGDGNPRNRYANIGNPYSVENDYSRYDITSMGLR</sequence>
<organism evidence="2">
    <name type="scientific">Darwinula stevensoni</name>
    <dbReference type="NCBI Taxonomy" id="69355"/>
    <lineage>
        <taxon>Eukaryota</taxon>
        <taxon>Metazoa</taxon>
        <taxon>Ecdysozoa</taxon>
        <taxon>Arthropoda</taxon>
        <taxon>Crustacea</taxon>
        <taxon>Oligostraca</taxon>
        <taxon>Ostracoda</taxon>
        <taxon>Podocopa</taxon>
        <taxon>Podocopida</taxon>
        <taxon>Darwinulocopina</taxon>
        <taxon>Darwinuloidea</taxon>
        <taxon>Darwinulidae</taxon>
        <taxon>Darwinula</taxon>
    </lineage>
</organism>
<evidence type="ECO:0000256" key="1">
    <source>
        <dbReference type="SAM" id="MobiDB-lite"/>
    </source>
</evidence>
<dbReference type="EMBL" id="LR901248">
    <property type="protein sequence ID" value="CAD7248172.1"/>
    <property type="molecule type" value="Genomic_DNA"/>
</dbReference>
<dbReference type="AlphaFoldDB" id="A0A7R8XCU5"/>
<proteinExistence type="predicted"/>
<evidence type="ECO:0000313" key="3">
    <source>
        <dbReference type="Proteomes" id="UP000677054"/>
    </source>
</evidence>
<protein>
    <submittedName>
        <fullName evidence="2">Uncharacterized protein</fullName>
    </submittedName>
</protein>
<feature type="region of interest" description="Disordered" evidence="1">
    <location>
        <begin position="1"/>
        <end position="81"/>
    </location>
</feature>
<name>A0A7R8XCU5_9CRUS</name>
<feature type="compositionally biased region" description="Basic and acidic residues" evidence="1">
    <location>
        <begin position="56"/>
        <end position="78"/>
    </location>
</feature>
<accession>A0A7R8XCU5</accession>
<dbReference type="EMBL" id="CAJPEV010001731">
    <property type="protein sequence ID" value="CAG0894084.1"/>
    <property type="molecule type" value="Genomic_DNA"/>
</dbReference>
<feature type="compositionally biased region" description="Basic and acidic residues" evidence="1">
    <location>
        <begin position="1"/>
        <end position="12"/>
    </location>
</feature>
<dbReference type="Proteomes" id="UP000677054">
    <property type="component" value="Unassembled WGS sequence"/>
</dbReference>
<reference evidence="2" key="1">
    <citation type="submission" date="2020-11" db="EMBL/GenBank/DDBJ databases">
        <authorList>
            <person name="Tran Van P."/>
        </authorList>
    </citation>
    <scope>NUCLEOTIDE SEQUENCE</scope>
</reference>